<dbReference type="PANTHER" id="PTHR42659">
    <property type="entry name" value="XANTHINE DEHYDROGENASE SUBUNIT C-RELATED"/>
    <property type="match status" value="1"/>
</dbReference>
<dbReference type="InterPro" id="IPR051312">
    <property type="entry name" value="Diverse_Substr_Oxidored"/>
</dbReference>
<dbReference type="PROSITE" id="PS51387">
    <property type="entry name" value="FAD_PCMH"/>
    <property type="match status" value="1"/>
</dbReference>
<evidence type="ECO:0000256" key="2">
    <source>
        <dbReference type="ARBA" id="ARBA00022827"/>
    </source>
</evidence>
<dbReference type="Proteomes" id="UP000214880">
    <property type="component" value="Unassembled WGS sequence"/>
</dbReference>
<dbReference type="InterPro" id="IPR016166">
    <property type="entry name" value="FAD-bd_PCMH"/>
</dbReference>
<evidence type="ECO:0000256" key="3">
    <source>
        <dbReference type="ARBA" id="ARBA00023002"/>
    </source>
</evidence>
<dbReference type="EMBL" id="FNHB01000002">
    <property type="protein sequence ID" value="SDM11042.1"/>
    <property type="molecule type" value="Genomic_DNA"/>
</dbReference>
<dbReference type="SUPFAM" id="SSF55447">
    <property type="entry name" value="CO dehydrogenase flavoprotein C-terminal domain-like"/>
    <property type="match status" value="1"/>
</dbReference>
<dbReference type="InterPro" id="IPR036318">
    <property type="entry name" value="FAD-bd_PCMH-like_sf"/>
</dbReference>
<dbReference type="InterPro" id="IPR005107">
    <property type="entry name" value="CO_DH_flav_C"/>
</dbReference>
<name>A0A1G9QJ37_9FIRM</name>
<evidence type="ECO:0000259" key="4">
    <source>
        <dbReference type="PROSITE" id="PS51387"/>
    </source>
</evidence>
<accession>A0A1G9QJ37</accession>
<dbReference type="InterPro" id="IPR016169">
    <property type="entry name" value="FAD-bd_PCMH_sub2"/>
</dbReference>
<dbReference type="GO" id="GO:0016491">
    <property type="term" value="F:oxidoreductase activity"/>
    <property type="evidence" value="ECO:0007669"/>
    <property type="project" value="UniProtKB-KW"/>
</dbReference>
<dbReference type="SUPFAM" id="SSF56176">
    <property type="entry name" value="FAD-binding/transporter-associated domain-like"/>
    <property type="match status" value="1"/>
</dbReference>
<dbReference type="Gene3D" id="3.30.465.10">
    <property type="match status" value="1"/>
</dbReference>
<evidence type="ECO:0000256" key="1">
    <source>
        <dbReference type="ARBA" id="ARBA00022630"/>
    </source>
</evidence>
<keyword evidence="1" id="KW-0285">Flavoprotein</keyword>
<gene>
    <name evidence="5" type="ORF">SAMN04488502_102194</name>
</gene>
<dbReference type="STRING" id="146817.SAMN04488502_102194"/>
<dbReference type="GO" id="GO:0071949">
    <property type="term" value="F:FAD binding"/>
    <property type="evidence" value="ECO:0007669"/>
    <property type="project" value="InterPro"/>
</dbReference>
<keyword evidence="6" id="KW-1185">Reference proteome</keyword>
<keyword evidence="2" id="KW-0274">FAD</keyword>
<dbReference type="PANTHER" id="PTHR42659:SF2">
    <property type="entry name" value="XANTHINE DEHYDROGENASE SUBUNIT C-RELATED"/>
    <property type="match status" value="1"/>
</dbReference>
<dbReference type="Gene3D" id="3.30.43.10">
    <property type="entry name" value="Uridine Diphospho-n-acetylenolpyruvylglucosamine Reductase, domain 2"/>
    <property type="match status" value="1"/>
</dbReference>
<dbReference type="SMART" id="SM01092">
    <property type="entry name" value="CO_deh_flav_C"/>
    <property type="match status" value="1"/>
</dbReference>
<proteinExistence type="predicted"/>
<evidence type="ECO:0000313" key="5">
    <source>
        <dbReference type="EMBL" id="SDM11042.1"/>
    </source>
</evidence>
<feature type="domain" description="FAD-binding PCMH-type" evidence="4">
    <location>
        <begin position="1"/>
        <end position="174"/>
    </location>
</feature>
<sequence>MSKYNFVKPESLQQALELMDKTADCFLIAGGTDLMVKLKEKRISPALLIDIGHLQELRMIDRQDGFINIGAAVSHAELAESALIQQYAPMLAAAAVAVGSPQIRNRGTIGGNIGNASPAADTVPALVAYGARVTVSSQSGQRECSLESLLKGPGRTALASGEMITAVRLRCQQVNQKSSFQKLGKRRALSISVVNAGVFVEIDEVSRIIQSARIVVGSVAPTAILIREAETALLGQVLSPAVITQAGAIVEKVIHPIDDIRSTAAYRQAVAGILVKRALQTVWSQFKLQEVQA</sequence>
<dbReference type="InterPro" id="IPR002346">
    <property type="entry name" value="Mopterin_DH_FAD-bd"/>
</dbReference>
<dbReference type="InterPro" id="IPR036683">
    <property type="entry name" value="CO_DH_flav_C_dom_sf"/>
</dbReference>
<dbReference type="Pfam" id="PF00941">
    <property type="entry name" value="FAD_binding_5"/>
    <property type="match status" value="1"/>
</dbReference>
<reference evidence="5 6" key="1">
    <citation type="submission" date="2016-10" db="EMBL/GenBank/DDBJ databases">
        <authorList>
            <person name="de Groot N.N."/>
        </authorList>
    </citation>
    <scope>NUCLEOTIDE SEQUENCE [LARGE SCALE GENOMIC DNA]</scope>
    <source>
        <strain evidence="5 6">DSM 1736</strain>
    </source>
</reference>
<dbReference type="Gene3D" id="3.30.390.50">
    <property type="entry name" value="CO dehydrogenase flavoprotein, C-terminal domain"/>
    <property type="match status" value="1"/>
</dbReference>
<evidence type="ECO:0000313" key="6">
    <source>
        <dbReference type="Proteomes" id="UP000214880"/>
    </source>
</evidence>
<keyword evidence="3" id="KW-0560">Oxidoreductase</keyword>
<dbReference type="RefSeq" id="WP_173812803.1">
    <property type="nucleotide sequence ID" value="NZ_FNHB01000002.1"/>
</dbReference>
<organism evidence="5 6">
    <name type="scientific">Dendrosporobacter quercicolus</name>
    <dbReference type="NCBI Taxonomy" id="146817"/>
    <lineage>
        <taxon>Bacteria</taxon>
        <taxon>Bacillati</taxon>
        <taxon>Bacillota</taxon>
        <taxon>Negativicutes</taxon>
        <taxon>Selenomonadales</taxon>
        <taxon>Sporomusaceae</taxon>
        <taxon>Dendrosporobacter</taxon>
    </lineage>
</organism>
<protein>
    <submittedName>
        <fullName evidence="5">Carbon-monoxide dehydrogenase medium subunit</fullName>
    </submittedName>
</protein>
<dbReference type="AlphaFoldDB" id="A0A1G9QJ37"/>
<dbReference type="InterPro" id="IPR016167">
    <property type="entry name" value="FAD-bd_PCMH_sub1"/>
</dbReference>
<dbReference type="Pfam" id="PF03450">
    <property type="entry name" value="CO_deh_flav_C"/>
    <property type="match status" value="1"/>
</dbReference>